<evidence type="ECO:0000313" key="2">
    <source>
        <dbReference type="EMBL" id="KAB1065542.1"/>
    </source>
</evidence>
<name>A0A6N6M6K7_9FLAO</name>
<dbReference type="InterPro" id="IPR032577">
    <property type="entry name" value="DUF4920"/>
</dbReference>
<evidence type="ECO:0000313" key="3">
    <source>
        <dbReference type="Proteomes" id="UP000435357"/>
    </source>
</evidence>
<protein>
    <submittedName>
        <fullName evidence="2">DUF4920 domain-containing protein</fullName>
    </submittedName>
</protein>
<dbReference type="EMBL" id="WACR01000002">
    <property type="protein sequence ID" value="KAB1065542.1"/>
    <property type="molecule type" value="Genomic_DNA"/>
</dbReference>
<dbReference type="OrthoDB" id="129527at2"/>
<keyword evidence="3" id="KW-1185">Reference proteome</keyword>
<dbReference type="RefSeq" id="WP_151166366.1">
    <property type="nucleotide sequence ID" value="NZ_WACR01000002.1"/>
</dbReference>
<feature type="region of interest" description="Disordered" evidence="1">
    <location>
        <begin position="19"/>
        <end position="51"/>
    </location>
</feature>
<dbReference type="AlphaFoldDB" id="A0A6N6M6K7"/>
<dbReference type="Proteomes" id="UP000435357">
    <property type="component" value="Unassembled WGS sequence"/>
</dbReference>
<accession>A0A6N6M6K7</accession>
<evidence type="ECO:0000256" key="1">
    <source>
        <dbReference type="SAM" id="MobiDB-lite"/>
    </source>
</evidence>
<reference evidence="2 3" key="1">
    <citation type="submission" date="2019-09" db="EMBL/GenBank/DDBJ databases">
        <title>Genomes of Cryomorphaceae.</title>
        <authorList>
            <person name="Bowman J.P."/>
        </authorList>
    </citation>
    <scope>NUCLEOTIDE SEQUENCE [LARGE SCALE GENOMIC DNA]</scope>
    <source>
        <strain evidence="2 3">KCTC 52047</strain>
    </source>
</reference>
<proteinExistence type="predicted"/>
<organism evidence="2 3">
    <name type="scientific">Salibacter halophilus</name>
    <dbReference type="NCBI Taxonomy" id="1803916"/>
    <lineage>
        <taxon>Bacteria</taxon>
        <taxon>Pseudomonadati</taxon>
        <taxon>Bacteroidota</taxon>
        <taxon>Flavobacteriia</taxon>
        <taxon>Flavobacteriales</taxon>
        <taxon>Salibacteraceae</taxon>
        <taxon>Salibacter</taxon>
    </lineage>
</organism>
<comment type="caution">
    <text evidence="2">The sequence shown here is derived from an EMBL/GenBank/DDBJ whole genome shotgun (WGS) entry which is preliminary data.</text>
</comment>
<gene>
    <name evidence="2" type="ORF">F3059_02505</name>
</gene>
<sequence>MNKLILAATVFAIASCGGNATKEKSNDKGSDQKADSAMVEKKTEESEKTTEEVEYPYMAGAEFDQSKAISTDELAQKLQSFEGDSMPATVKGEIKEVCQKKGCWMRMQVGENEEMMVRFKDYEFFVPMNSAEHNTTIDGMVYYDTISVKQLKHYAQDAGAPADSLDKIIEPKVTLAFQASGVVVE</sequence>
<feature type="compositionally biased region" description="Basic and acidic residues" evidence="1">
    <location>
        <begin position="21"/>
        <end position="51"/>
    </location>
</feature>
<dbReference type="Pfam" id="PF16267">
    <property type="entry name" value="DUF4920"/>
    <property type="match status" value="1"/>
</dbReference>
<dbReference type="PROSITE" id="PS51257">
    <property type="entry name" value="PROKAR_LIPOPROTEIN"/>
    <property type="match status" value="1"/>
</dbReference>